<reference evidence="1 2" key="1">
    <citation type="submission" date="2022-10" db="EMBL/GenBank/DDBJ databases">
        <title>Ruegeria sp. nov., isolated from ocean surface water.</title>
        <authorList>
            <person name="He W."/>
            <person name="Wang L."/>
            <person name="Zhang D.-F."/>
        </authorList>
    </citation>
    <scope>NUCLEOTIDE SEQUENCE [LARGE SCALE GENOMIC DNA]</scope>
    <source>
        <strain evidence="1 2">WL0004</strain>
    </source>
</reference>
<evidence type="ECO:0000313" key="2">
    <source>
        <dbReference type="Proteomes" id="UP001321014"/>
    </source>
</evidence>
<name>A0ABT2WWQ5_9RHOB</name>
<evidence type="ECO:0000313" key="1">
    <source>
        <dbReference type="EMBL" id="MCU9840315.1"/>
    </source>
</evidence>
<comment type="caution">
    <text evidence="1">The sequence shown here is derived from an EMBL/GenBank/DDBJ whole genome shotgun (WGS) entry which is preliminary data.</text>
</comment>
<accession>A0ABT2WWQ5</accession>
<organism evidence="1 2">
    <name type="scientific">Ruegeria marisflavi</name>
    <dbReference type="NCBI Taxonomy" id="2984152"/>
    <lineage>
        <taxon>Bacteria</taxon>
        <taxon>Pseudomonadati</taxon>
        <taxon>Pseudomonadota</taxon>
        <taxon>Alphaproteobacteria</taxon>
        <taxon>Rhodobacterales</taxon>
        <taxon>Roseobacteraceae</taxon>
        <taxon>Ruegeria</taxon>
    </lineage>
</organism>
<protein>
    <submittedName>
        <fullName evidence="1">Uncharacterized protein</fullName>
    </submittedName>
</protein>
<dbReference type="Proteomes" id="UP001321014">
    <property type="component" value="Unassembled WGS sequence"/>
</dbReference>
<gene>
    <name evidence="1" type="ORF">OEZ49_21390</name>
</gene>
<dbReference type="EMBL" id="JAOVQN010000034">
    <property type="protein sequence ID" value="MCU9840315.1"/>
    <property type="molecule type" value="Genomic_DNA"/>
</dbReference>
<proteinExistence type="predicted"/>
<keyword evidence="2" id="KW-1185">Reference proteome</keyword>
<sequence>MTDLTLTLAAPERVAAGGMVAVTDTGPAYDGDYVTFVTPDAGVLDYLGYAYTSDGATVQLQAPDTPGTYELRYVSTVAGARILARRAVVVE</sequence>